<dbReference type="OrthoDB" id="5297432at2"/>
<dbReference type="InterPro" id="IPR027065">
    <property type="entry name" value="Lon_Prtase"/>
</dbReference>
<accession>A0A5N3P973</accession>
<dbReference type="Gene3D" id="3.40.50.300">
    <property type="entry name" value="P-loop containing nucleotide triphosphate hydrolases"/>
    <property type="match status" value="1"/>
</dbReference>
<gene>
    <name evidence="1" type="ORF">FEZ63_14470</name>
</gene>
<dbReference type="GO" id="GO:0030163">
    <property type="term" value="P:protein catabolic process"/>
    <property type="evidence" value="ECO:0007669"/>
    <property type="project" value="InterPro"/>
</dbReference>
<dbReference type="AlphaFoldDB" id="A0A5N3P973"/>
<dbReference type="GO" id="GO:0004252">
    <property type="term" value="F:serine-type endopeptidase activity"/>
    <property type="evidence" value="ECO:0007669"/>
    <property type="project" value="InterPro"/>
</dbReference>
<dbReference type="GO" id="GO:0005524">
    <property type="term" value="F:ATP binding"/>
    <property type="evidence" value="ECO:0007669"/>
    <property type="project" value="InterPro"/>
</dbReference>
<sequence>MTSNHSLDNYARRAERNRKHFERRKNAALAGIHLPTEHELLIGMPFLGGDIQHDIRTFAERLMPRLRQKADNIAVAAVVYRLEQLTVGAEPDEIRNVADALAGAWESLPATKRSWQQRCRIYLAYLGDHGAALDLARDAVVMAASVEGADDSTEQSVEMLRVALGWLSFAACDVAFRYFGKQRNLHPRGASPAFARQSGASLVALIEQQARTAAYRHGEVAEAAPRHPASDTEAFPLPSDLEQDECTLSAVVFRQVGNEHTGEGKKLAKEFNDLLGKPLPLVVTPDLAAIGEKLRWEFPHAQDVIDRLLQNLAPRKYAQVEPTILVGAQGCGKSRFARRFLTLLNMPHDIIPCGGVSDARLAGTSRGWSSGEPSLPLALITRYKLANPGAVLDEVEKVGTSHQNGNLHAALLAMLERETACQFFDPYIEAACDVSHVTWLMTANSLVGLSVPFRDRCQILQFPDPRSEDLAVLSRQIIVDILEKQGFDHRWATPLDEAEMNAIAQVWRGGSLRPLRRMIERALNCRDLRH</sequence>
<dbReference type="RefSeq" id="WP_150945651.1">
    <property type="nucleotide sequence ID" value="NZ_VCMV01000022.1"/>
</dbReference>
<evidence type="ECO:0000313" key="2">
    <source>
        <dbReference type="Proteomes" id="UP000325684"/>
    </source>
</evidence>
<dbReference type="SUPFAM" id="SSF52540">
    <property type="entry name" value="P-loop containing nucleoside triphosphate hydrolases"/>
    <property type="match status" value="1"/>
</dbReference>
<dbReference type="GO" id="GO:0004176">
    <property type="term" value="F:ATP-dependent peptidase activity"/>
    <property type="evidence" value="ECO:0007669"/>
    <property type="project" value="InterPro"/>
</dbReference>
<organism evidence="1 2">
    <name type="scientific">Microvirga brassicacearum</name>
    <dbReference type="NCBI Taxonomy" id="2580413"/>
    <lineage>
        <taxon>Bacteria</taxon>
        <taxon>Pseudomonadati</taxon>
        <taxon>Pseudomonadota</taxon>
        <taxon>Alphaproteobacteria</taxon>
        <taxon>Hyphomicrobiales</taxon>
        <taxon>Methylobacteriaceae</taxon>
        <taxon>Microvirga</taxon>
    </lineage>
</organism>
<name>A0A5N3P973_9HYPH</name>
<evidence type="ECO:0000313" key="1">
    <source>
        <dbReference type="EMBL" id="KAB0266286.1"/>
    </source>
</evidence>
<evidence type="ECO:0008006" key="3">
    <source>
        <dbReference type="Google" id="ProtNLM"/>
    </source>
</evidence>
<reference evidence="1 2" key="1">
    <citation type="journal article" date="2019" name="Microorganisms">
        <title>Genome Insights into the Novel Species Microvirga brassicacearum, a Rapeseed Endophyte with Biotechnological Potential.</title>
        <authorList>
            <person name="Jimenez-Gomez A."/>
            <person name="Saati-Santamaria Z."/>
            <person name="Igual J.M."/>
            <person name="Rivas R."/>
            <person name="Mateos P.F."/>
            <person name="Garcia-Fraile P."/>
        </authorList>
    </citation>
    <scope>NUCLEOTIDE SEQUENCE [LARGE SCALE GENOMIC DNA]</scope>
    <source>
        <strain evidence="1 2">CDVBN77</strain>
    </source>
</reference>
<dbReference type="InterPro" id="IPR027417">
    <property type="entry name" value="P-loop_NTPase"/>
</dbReference>
<proteinExistence type="predicted"/>
<dbReference type="EMBL" id="VCMV01000022">
    <property type="protein sequence ID" value="KAB0266286.1"/>
    <property type="molecule type" value="Genomic_DNA"/>
</dbReference>
<dbReference type="Proteomes" id="UP000325684">
    <property type="component" value="Unassembled WGS sequence"/>
</dbReference>
<keyword evidence="2" id="KW-1185">Reference proteome</keyword>
<dbReference type="PANTHER" id="PTHR10046">
    <property type="entry name" value="ATP DEPENDENT LON PROTEASE FAMILY MEMBER"/>
    <property type="match status" value="1"/>
</dbReference>
<comment type="caution">
    <text evidence="1">The sequence shown here is derived from an EMBL/GenBank/DDBJ whole genome shotgun (WGS) entry which is preliminary data.</text>
</comment>
<protein>
    <recommendedName>
        <fullName evidence="3">AAA family ATPase</fullName>
    </recommendedName>
</protein>